<keyword evidence="5" id="KW-0027">Amidation</keyword>
<keyword evidence="7" id="KW-1185">Reference proteome</keyword>
<dbReference type="GO" id="GO:0032277">
    <property type="term" value="P:negative regulation of gonadotropin secretion"/>
    <property type="evidence" value="ECO:0007669"/>
    <property type="project" value="TreeGrafter"/>
</dbReference>
<name>A0A6P7YDY0_9AMPH</name>
<evidence type="ECO:0000256" key="1">
    <source>
        <dbReference type="ARBA" id="ARBA00004613"/>
    </source>
</evidence>
<evidence type="ECO:0000256" key="6">
    <source>
        <dbReference type="ARBA" id="ARBA00023320"/>
    </source>
</evidence>
<dbReference type="KEGG" id="muo:115471489"/>
<keyword evidence="4" id="KW-0732">Signal</keyword>
<evidence type="ECO:0000313" key="8">
    <source>
        <dbReference type="RefSeq" id="XP_030061019.1"/>
    </source>
</evidence>
<sequence length="217" mass="24342">MGMLQSSPGIAIRITAQNGQFVDHSSMPTSAARGFCFEDSSMFGLNGRRSSGEDHFEPGAILDDKQRSLTSEELKDWAPKDIIKMSIPVVNKIANSVANLPLRFGRAFQEDRSTKSLANLPLRFGRALEERICKSVPNLPQRFGRSLFTKYSIQPLANLPQRFGRSPLNGQFIQPLANLPQRFGRTLDLNNDADGEDKDMMANQNMWSQYSTHMTME</sequence>
<protein>
    <submittedName>
        <fullName evidence="8">Pro-FMRFamide-related neuropeptide VF</fullName>
    </submittedName>
</protein>
<reference evidence="8" key="1">
    <citation type="submission" date="2025-08" db="UniProtKB">
        <authorList>
            <consortium name="RefSeq"/>
        </authorList>
    </citation>
    <scope>IDENTIFICATION</scope>
</reference>
<comment type="similarity">
    <text evidence="2">Belongs to the FARP (FMRFamide related peptide) family.</text>
</comment>
<dbReference type="Proteomes" id="UP000515156">
    <property type="component" value="Chromosome 1"/>
</dbReference>
<comment type="subcellular location">
    <subcellularLocation>
        <location evidence="1">Secreted</location>
    </subcellularLocation>
</comment>
<dbReference type="InterPro" id="IPR026297">
    <property type="entry name" value="FMRFamide-related/fGRP"/>
</dbReference>
<dbReference type="RefSeq" id="XP_030061019.1">
    <property type="nucleotide sequence ID" value="XM_030205159.1"/>
</dbReference>
<dbReference type="GO" id="GO:0005102">
    <property type="term" value="F:signaling receptor binding"/>
    <property type="evidence" value="ECO:0007669"/>
    <property type="project" value="TreeGrafter"/>
</dbReference>
<evidence type="ECO:0000256" key="4">
    <source>
        <dbReference type="ARBA" id="ARBA00022729"/>
    </source>
</evidence>
<dbReference type="AlphaFoldDB" id="A0A6P7YDY0"/>
<evidence type="ECO:0000256" key="5">
    <source>
        <dbReference type="ARBA" id="ARBA00022815"/>
    </source>
</evidence>
<keyword evidence="3" id="KW-0964">Secreted</keyword>
<dbReference type="CTD" id="64111"/>
<dbReference type="OrthoDB" id="8834619at2759"/>
<gene>
    <name evidence="8" type="primary">NPVF</name>
</gene>
<accession>A0A6P7YDY0</accession>
<evidence type="ECO:0000256" key="3">
    <source>
        <dbReference type="ARBA" id="ARBA00022525"/>
    </source>
</evidence>
<dbReference type="GO" id="GO:0007218">
    <property type="term" value="P:neuropeptide signaling pathway"/>
    <property type="evidence" value="ECO:0007669"/>
    <property type="project" value="UniProtKB-KW"/>
</dbReference>
<dbReference type="GO" id="GO:0005576">
    <property type="term" value="C:extracellular region"/>
    <property type="evidence" value="ECO:0007669"/>
    <property type="project" value="UniProtKB-SubCell"/>
</dbReference>
<dbReference type="GeneID" id="115471489"/>
<dbReference type="PANTHER" id="PTHR14403">
    <property type="entry name" value="RFAMIDE PEPTIDE GONADOTROPIN INHIBITORY HORMONE"/>
    <property type="match status" value="1"/>
</dbReference>
<dbReference type="PANTHER" id="PTHR14403:SF6">
    <property type="entry name" value="PRO-FMRFAMIDE-RELATED NEUROPEPTIDE VF"/>
    <property type="match status" value="1"/>
</dbReference>
<dbReference type="InParanoid" id="A0A6P7YDY0"/>
<keyword evidence="6 8" id="KW-0527">Neuropeptide</keyword>
<evidence type="ECO:0000256" key="2">
    <source>
        <dbReference type="ARBA" id="ARBA00006356"/>
    </source>
</evidence>
<organism evidence="7 8">
    <name type="scientific">Microcaecilia unicolor</name>
    <dbReference type="NCBI Taxonomy" id="1415580"/>
    <lineage>
        <taxon>Eukaryota</taxon>
        <taxon>Metazoa</taxon>
        <taxon>Chordata</taxon>
        <taxon>Craniata</taxon>
        <taxon>Vertebrata</taxon>
        <taxon>Euteleostomi</taxon>
        <taxon>Amphibia</taxon>
        <taxon>Gymnophiona</taxon>
        <taxon>Siphonopidae</taxon>
        <taxon>Microcaecilia</taxon>
    </lineage>
</organism>
<evidence type="ECO:0000313" key="7">
    <source>
        <dbReference type="Proteomes" id="UP000515156"/>
    </source>
</evidence>
<proteinExistence type="inferred from homology"/>